<dbReference type="AlphaFoldDB" id="A0A4Q9PSE8"/>
<dbReference type="Proteomes" id="UP000292957">
    <property type="component" value="Unassembled WGS sequence"/>
</dbReference>
<name>A0A4Q9PSE8_9APHY</name>
<evidence type="ECO:0000313" key="3">
    <source>
        <dbReference type="Proteomes" id="UP000292082"/>
    </source>
</evidence>
<dbReference type="EMBL" id="ML143460">
    <property type="protein sequence ID" value="TBU25485.1"/>
    <property type="molecule type" value="Genomic_DNA"/>
</dbReference>
<sequence length="111" mass="11882">MRTSAGMRLHFPYLFSAVAKRTPFLCAMLSQPWAYGGQQRSLVPCGPPGGRGGGLLDPYFVPHAKRTVMLTLTYVPAVPVCHTARLQGGLGGVGSSRVQVGYVIAMDRVGY</sequence>
<accession>A0A4Q9PSE8</accession>
<gene>
    <name evidence="2" type="ORF">BD310DRAFT_556873</name>
    <name evidence="1" type="ORF">BD311DRAFT_495792</name>
</gene>
<protein>
    <submittedName>
        <fullName evidence="2">Uncharacterized protein</fullName>
    </submittedName>
</protein>
<proteinExistence type="predicted"/>
<keyword evidence="3" id="KW-1185">Reference proteome</keyword>
<dbReference type="EMBL" id="ML145138">
    <property type="protein sequence ID" value="TBU57357.1"/>
    <property type="molecule type" value="Genomic_DNA"/>
</dbReference>
<dbReference type="Proteomes" id="UP000292082">
    <property type="component" value="Unassembled WGS sequence"/>
</dbReference>
<reference evidence="2 3" key="1">
    <citation type="submission" date="2019-01" db="EMBL/GenBank/DDBJ databases">
        <title>Draft genome sequences of three monokaryotic isolates of the white-rot basidiomycete fungus Dichomitus squalens.</title>
        <authorList>
            <consortium name="DOE Joint Genome Institute"/>
            <person name="Lopez S.C."/>
            <person name="Andreopoulos B."/>
            <person name="Pangilinan J."/>
            <person name="Lipzen A."/>
            <person name="Riley R."/>
            <person name="Ahrendt S."/>
            <person name="Ng V."/>
            <person name="Barry K."/>
            <person name="Daum C."/>
            <person name="Grigoriev I.V."/>
            <person name="Hilden K.S."/>
            <person name="Makela M.R."/>
            <person name="de Vries R.P."/>
        </authorList>
    </citation>
    <scope>NUCLEOTIDE SEQUENCE [LARGE SCALE GENOMIC DNA]</scope>
    <source>
        <strain evidence="2 3">CBS 464.89</strain>
        <strain evidence="1">OM18370.1</strain>
    </source>
</reference>
<evidence type="ECO:0000313" key="1">
    <source>
        <dbReference type="EMBL" id="TBU25485.1"/>
    </source>
</evidence>
<organism evidence="2 3">
    <name type="scientific">Dichomitus squalens</name>
    <dbReference type="NCBI Taxonomy" id="114155"/>
    <lineage>
        <taxon>Eukaryota</taxon>
        <taxon>Fungi</taxon>
        <taxon>Dikarya</taxon>
        <taxon>Basidiomycota</taxon>
        <taxon>Agaricomycotina</taxon>
        <taxon>Agaricomycetes</taxon>
        <taxon>Polyporales</taxon>
        <taxon>Polyporaceae</taxon>
        <taxon>Dichomitus</taxon>
    </lineage>
</organism>
<evidence type="ECO:0000313" key="2">
    <source>
        <dbReference type="EMBL" id="TBU57357.1"/>
    </source>
</evidence>